<dbReference type="InParanoid" id="W7XAU1"/>
<proteinExistence type="predicted"/>
<evidence type="ECO:0000313" key="2">
    <source>
        <dbReference type="EMBL" id="EWS76495.1"/>
    </source>
</evidence>
<organism evidence="2 3">
    <name type="scientific">Tetrahymena thermophila (strain SB210)</name>
    <dbReference type="NCBI Taxonomy" id="312017"/>
    <lineage>
        <taxon>Eukaryota</taxon>
        <taxon>Sar</taxon>
        <taxon>Alveolata</taxon>
        <taxon>Ciliophora</taxon>
        <taxon>Intramacronucleata</taxon>
        <taxon>Oligohymenophorea</taxon>
        <taxon>Hymenostomatida</taxon>
        <taxon>Tetrahymenina</taxon>
        <taxon>Tetrahymenidae</taxon>
        <taxon>Tetrahymena</taxon>
    </lineage>
</organism>
<dbReference type="RefSeq" id="XP_012650970.1">
    <property type="nucleotide sequence ID" value="XM_012795516.1"/>
</dbReference>
<gene>
    <name evidence="2" type="ORF">TTHERM_000059039</name>
</gene>
<evidence type="ECO:0000256" key="1">
    <source>
        <dbReference type="SAM" id="Coils"/>
    </source>
</evidence>
<sequence>MNYSYANFQNSLNKAKNPSKQDKTFLRKIPIPIQEKIKTIHQVFKQDLHHISTIQERIQFNPDKGLEHQITNYSSKFRNEQKLIQKIGNQKIKRQLQKYFQNLDFFQNTIQLVKQLFFFKSSSLSIKQKIKSIKTLKRKKKKEKRLKRIKNKQLIVIQIFTIKRKRKKISQKNQLKKKNQLKQIKEQLKNQLKRKNKLRKNSEKLRIIKNNQKQINTHKINQEINQKKIIKQEARIKF</sequence>
<protein>
    <submittedName>
        <fullName evidence="2">Uncharacterized protein</fullName>
    </submittedName>
</protein>
<feature type="coiled-coil region" evidence="1">
    <location>
        <begin position="133"/>
        <end position="205"/>
    </location>
</feature>
<keyword evidence="1" id="KW-0175">Coiled coil</keyword>
<evidence type="ECO:0000313" key="3">
    <source>
        <dbReference type="Proteomes" id="UP000009168"/>
    </source>
</evidence>
<reference evidence="3" key="1">
    <citation type="journal article" date="2006" name="PLoS Biol.">
        <title>Macronuclear genome sequence of the ciliate Tetrahymena thermophila, a model eukaryote.</title>
        <authorList>
            <person name="Eisen J.A."/>
            <person name="Coyne R.S."/>
            <person name="Wu M."/>
            <person name="Wu D."/>
            <person name="Thiagarajan M."/>
            <person name="Wortman J.R."/>
            <person name="Badger J.H."/>
            <person name="Ren Q."/>
            <person name="Amedeo P."/>
            <person name="Jones K.M."/>
            <person name="Tallon L.J."/>
            <person name="Delcher A.L."/>
            <person name="Salzberg S.L."/>
            <person name="Silva J.C."/>
            <person name="Haas B.J."/>
            <person name="Majoros W.H."/>
            <person name="Farzad M."/>
            <person name="Carlton J.M."/>
            <person name="Smith R.K. Jr."/>
            <person name="Garg J."/>
            <person name="Pearlman R.E."/>
            <person name="Karrer K.M."/>
            <person name="Sun L."/>
            <person name="Manning G."/>
            <person name="Elde N.C."/>
            <person name="Turkewitz A.P."/>
            <person name="Asai D.J."/>
            <person name="Wilkes D.E."/>
            <person name="Wang Y."/>
            <person name="Cai H."/>
            <person name="Collins K."/>
            <person name="Stewart B.A."/>
            <person name="Lee S.R."/>
            <person name="Wilamowska K."/>
            <person name="Weinberg Z."/>
            <person name="Ruzzo W.L."/>
            <person name="Wloga D."/>
            <person name="Gaertig J."/>
            <person name="Frankel J."/>
            <person name="Tsao C.-C."/>
            <person name="Gorovsky M.A."/>
            <person name="Keeling P.J."/>
            <person name="Waller R.F."/>
            <person name="Patron N.J."/>
            <person name="Cherry J.M."/>
            <person name="Stover N.A."/>
            <person name="Krieger C.J."/>
            <person name="del Toro C."/>
            <person name="Ryder H.F."/>
            <person name="Williamson S.C."/>
            <person name="Barbeau R.A."/>
            <person name="Hamilton E.P."/>
            <person name="Orias E."/>
        </authorList>
    </citation>
    <scope>NUCLEOTIDE SEQUENCE [LARGE SCALE GENOMIC DNA]</scope>
    <source>
        <strain evidence="3">SB210</strain>
    </source>
</reference>
<dbReference type="AlphaFoldDB" id="W7XAU1"/>
<dbReference type="SMR" id="W7XAU1"/>
<dbReference type="EMBL" id="GG662853">
    <property type="protein sequence ID" value="EWS76495.1"/>
    <property type="molecule type" value="Genomic_DNA"/>
</dbReference>
<keyword evidence="3" id="KW-1185">Reference proteome</keyword>
<dbReference type="Proteomes" id="UP000009168">
    <property type="component" value="Unassembled WGS sequence"/>
</dbReference>
<dbReference type="KEGG" id="tet:TTHERM_000059039"/>
<accession>W7XAU1</accession>
<name>W7XAU1_TETTS</name>
<dbReference type="GeneID" id="24437048"/>